<sequence>MTPGDASEDGEVGEGGPPEGGAGPRLLLHGRAWALFGRTFTTYLRHARPLLSATAVPFALAVVVGSVAVVLLTLDGTIVNGLPVPLGRPSVPVMVVAAGALLVAVALSGIALGAGVLVGGAALLGRTVAAPEAWRNGWRRLPATLTWAVLATTSVLALVLARVWMHAYGILPLLVLLAVLLLAIPVASVFVALPIAHLEGVGIFPALTAAWRMGRGRRGVHFLFVLAAVALAFAVPLAMTWAAGHLPQLLGPGAHLGLILSGLASVLLWPWLLLLLTAPVAYSGSPPRMEHPVRDCDAGRVERTLPELAEGRRPAPLPGTVLVAAVLVVPLLVPGLLLLNPLGAPVGSTSEVGLRSGDASIAIAPRDSGGATLVGWDAGSFTTECDPVCSSREWVIESAATQGESQALVGDGFAFAFWGEGNYGIDGLALETCGDGDCGAEPDTMLRPTADYVNYAYSALAPLGDGMIVVSAAVETDGGGMKARPEADLRAHYCAGTECADPRVIDLPALRVGTTHSQGRMLDVATGSEGHGFAVAAYDGESGAVHVISCPDTECAEPASHRVADSQVAQVAQSSDTVSGRIGVRVLLRPDGTPVVAYRAAGDGALRVVDCRDAACAESTDRAVTGPGRDRPVPGFALDSEGRPQVATFDLTDERLVLISCADSGCAESVTVPLANLDSAPAFTELALDSADRPRIVWGQGSSPAPISTRLFACADARCGA</sequence>
<feature type="transmembrane region" description="Helical" evidence="2">
    <location>
        <begin position="170"/>
        <end position="193"/>
    </location>
</feature>
<organism evidence="3 4">
    <name type="scientific">Lipingzhangella halophila</name>
    <dbReference type="NCBI Taxonomy" id="1783352"/>
    <lineage>
        <taxon>Bacteria</taxon>
        <taxon>Bacillati</taxon>
        <taxon>Actinomycetota</taxon>
        <taxon>Actinomycetes</taxon>
        <taxon>Streptosporangiales</taxon>
        <taxon>Nocardiopsidaceae</taxon>
        <taxon>Lipingzhangella</taxon>
    </lineage>
</organism>
<dbReference type="EMBL" id="JACHJT010000001">
    <property type="protein sequence ID" value="MBB4933175.1"/>
    <property type="molecule type" value="Genomic_DNA"/>
</dbReference>
<feature type="transmembrane region" description="Helical" evidence="2">
    <location>
        <begin position="145"/>
        <end position="164"/>
    </location>
</feature>
<dbReference type="RefSeq" id="WP_184580829.1">
    <property type="nucleotide sequence ID" value="NZ_JACHJT010000001.1"/>
</dbReference>
<keyword evidence="4" id="KW-1185">Reference proteome</keyword>
<keyword evidence="2" id="KW-0812">Transmembrane</keyword>
<feature type="compositionally biased region" description="Acidic residues" evidence="1">
    <location>
        <begin position="1"/>
        <end position="12"/>
    </location>
</feature>
<feature type="region of interest" description="Disordered" evidence="1">
    <location>
        <begin position="1"/>
        <end position="21"/>
    </location>
</feature>
<keyword evidence="2" id="KW-0472">Membrane</keyword>
<feature type="transmembrane region" description="Helical" evidence="2">
    <location>
        <begin position="321"/>
        <end position="339"/>
    </location>
</feature>
<reference evidence="3 4" key="1">
    <citation type="submission" date="2020-08" db="EMBL/GenBank/DDBJ databases">
        <title>Sequencing the genomes of 1000 actinobacteria strains.</title>
        <authorList>
            <person name="Klenk H.-P."/>
        </authorList>
    </citation>
    <scope>NUCLEOTIDE SEQUENCE [LARGE SCALE GENOMIC DNA]</scope>
    <source>
        <strain evidence="3 4">DSM 102030</strain>
    </source>
</reference>
<feature type="transmembrane region" description="Helical" evidence="2">
    <location>
        <begin position="222"/>
        <end position="244"/>
    </location>
</feature>
<feature type="transmembrane region" description="Helical" evidence="2">
    <location>
        <begin position="94"/>
        <end position="124"/>
    </location>
</feature>
<accession>A0A7W7RJL8</accession>
<protein>
    <submittedName>
        <fullName evidence="3">Uncharacterized protein</fullName>
    </submittedName>
</protein>
<feature type="transmembrane region" description="Helical" evidence="2">
    <location>
        <begin position="256"/>
        <end position="282"/>
    </location>
</feature>
<evidence type="ECO:0000256" key="1">
    <source>
        <dbReference type="SAM" id="MobiDB-lite"/>
    </source>
</evidence>
<evidence type="ECO:0000313" key="3">
    <source>
        <dbReference type="EMBL" id="MBB4933175.1"/>
    </source>
</evidence>
<proteinExistence type="predicted"/>
<dbReference type="Proteomes" id="UP000523007">
    <property type="component" value="Unassembled WGS sequence"/>
</dbReference>
<dbReference type="AlphaFoldDB" id="A0A7W7RJL8"/>
<comment type="caution">
    <text evidence="3">The sequence shown here is derived from an EMBL/GenBank/DDBJ whole genome shotgun (WGS) entry which is preliminary data.</text>
</comment>
<gene>
    <name evidence="3" type="ORF">F4561_003995</name>
</gene>
<name>A0A7W7RJL8_9ACTN</name>
<evidence type="ECO:0000256" key="2">
    <source>
        <dbReference type="SAM" id="Phobius"/>
    </source>
</evidence>
<feature type="transmembrane region" description="Helical" evidence="2">
    <location>
        <begin position="50"/>
        <end position="74"/>
    </location>
</feature>
<evidence type="ECO:0000313" key="4">
    <source>
        <dbReference type="Proteomes" id="UP000523007"/>
    </source>
</evidence>
<keyword evidence="2" id="KW-1133">Transmembrane helix</keyword>